<name>A0A0A3XPH3_BRAJP</name>
<evidence type="ECO:0000256" key="1">
    <source>
        <dbReference type="SAM" id="MobiDB-lite"/>
    </source>
</evidence>
<sequence>MCPKDEVPTARICARSGRRHRLERLQSAQKRVQMVARRERRSSIEGAAGIAAETAREDEPSGGEMDEEGLVSWLRDHWTVFALFPSSRQLGSPSSMPLTGFSRVL</sequence>
<dbReference type="AlphaFoldDB" id="A0A0A3XPH3"/>
<evidence type="ECO:0000313" key="3">
    <source>
        <dbReference type="Proteomes" id="UP000030377"/>
    </source>
</evidence>
<proteinExistence type="predicted"/>
<dbReference type="PATRIC" id="fig|375.38.peg.8070"/>
<reference evidence="2 3" key="1">
    <citation type="submission" date="2014-09" db="EMBL/GenBank/DDBJ databases">
        <title>Draft genome of Bradyrhizobium japonicum Is-34.</title>
        <authorList>
            <person name="Tsurumaru H."/>
            <person name="Yamakawa T."/>
            <person name="Hashimoto S."/>
            <person name="Okizaki K."/>
            <person name="Kanesaki Y."/>
            <person name="Yoshikawa H."/>
            <person name="Yajima S."/>
        </authorList>
    </citation>
    <scope>NUCLEOTIDE SEQUENCE [LARGE SCALE GENOMIC DNA]</scope>
    <source>
        <strain evidence="2 3">Is-34</strain>
    </source>
</reference>
<gene>
    <name evidence="2" type="ORF">MA20_35135</name>
</gene>
<dbReference type="OrthoDB" id="8236898at2"/>
<comment type="caution">
    <text evidence="2">The sequence shown here is derived from an EMBL/GenBank/DDBJ whole genome shotgun (WGS) entry which is preliminary data.</text>
</comment>
<accession>A0A0A3XPH3</accession>
<dbReference type="EMBL" id="JRPN01000027">
    <property type="protein sequence ID" value="KGT75169.1"/>
    <property type="molecule type" value="Genomic_DNA"/>
</dbReference>
<protein>
    <submittedName>
        <fullName evidence="2">Uncharacterized protein</fullName>
    </submittedName>
</protein>
<evidence type="ECO:0000313" key="2">
    <source>
        <dbReference type="EMBL" id="KGT75169.1"/>
    </source>
</evidence>
<feature type="region of interest" description="Disordered" evidence="1">
    <location>
        <begin position="35"/>
        <end position="66"/>
    </location>
</feature>
<feature type="compositionally biased region" description="Low complexity" evidence="1">
    <location>
        <begin position="44"/>
        <end position="53"/>
    </location>
</feature>
<dbReference type="Proteomes" id="UP000030377">
    <property type="component" value="Unassembled WGS sequence"/>
</dbReference>
<organism evidence="2 3">
    <name type="scientific">Bradyrhizobium japonicum</name>
    <dbReference type="NCBI Taxonomy" id="375"/>
    <lineage>
        <taxon>Bacteria</taxon>
        <taxon>Pseudomonadati</taxon>
        <taxon>Pseudomonadota</taxon>
        <taxon>Alphaproteobacteria</taxon>
        <taxon>Hyphomicrobiales</taxon>
        <taxon>Nitrobacteraceae</taxon>
        <taxon>Bradyrhizobium</taxon>
    </lineage>
</organism>